<evidence type="ECO:0000313" key="3">
    <source>
        <dbReference type="Proteomes" id="UP000247551"/>
    </source>
</evidence>
<gene>
    <name evidence="2" type="ORF">DFP75_1154</name>
</gene>
<dbReference type="Pfam" id="PF06812">
    <property type="entry name" value="ImpA_N"/>
    <property type="match status" value="1"/>
</dbReference>
<reference evidence="2 3" key="1">
    <citation type="submission" date="2018-06" db="EMBL/GenBank/DDBJ databases">
        <title>Genomic Encyclopedia of Type Strains, Phase III (KMG-III): the genomes of soil and plant-associated and newly described type strains.</title>
        <authorList>
            <person name="Whitman W."/>
        </authorList>
    </citation>
    <scope>NUCLEOTIDE SEQUENCE [LARGE SCALE GENOMIC DNA]</scope>
    <source>
        <strain evidence="2 3">CECT 7730</strain>
    </source>
</reference>
<dbReference type="Proteomes" id="UP000247551">
    <property type="component" value="Unassembled WGS sequence"/>
</dbReference>
<proteinExistence type="predicted"/>
<dbReference type="InterPro" id="IPR017739">
    <property type="entry name" value="T6SS-assoc_VCA0119"/>
</dbReference>
<evidence type="ECO:0000259" key="1">
    <source>
        <dbReference type="Pfam" id="PF06812"/>
    </source>
</evidence>
<dbReference type="EMBL" id="QKLW01000015">
    <property type="protein sequence ID" value="PYF77941.1"/>
    <property type="molecule type" value="Genomic_DNA"/>
</dbReference>
<feature type="domain" description="ImpA N-terminal" evidence="1">
    <location>
        <begin position="12"/>
        <end position="125"/>
    </location>
</feature>
<organism evidence="2 3">
    <name type="scientific">Marinomonas alcarazii</name>
    <dbReference type="NCBI Taxonomy" id="491949"/>
    <lineage>
        <taxon>Bacteria</taxon>
        <taxon>Pseudomonadati</taxon>
        <taxon>Pseudomonadota</taxon>
        <taxon>Gammaproteobacteria</taxon>
        <taxon>Oceanospirillales</taxon>
        <taxon>Oceanospirillaceae</taxon>
        <taxon>Marinomonas</taxon>
    </lineage>
</organism>
<dbReference type="NCBIfam" id="TIGR03362">
    <property type="entry name" value="VI_chp_7"/>
    <property type="match status" value="1"/>
</dbReference>
<keyword evidence="3" id="KW-1185">Reference proteome</keyword>
<dbReference type="InterPro" id="IPR010657">
    <property type="entry name" value="ImpA_N"/>
</dbReference>
<evidence type="ECO:0000313" key="2">
    <source>
        <dbReference type="EMBL" id="PYF77941.1"/>
    </source>
</evidence>
<dbReference type="AlphaFoldDB" id="A0A318UQB3"/>
<accession>A0A318UQB3</accession>
<dbReference type="PANTHER" id="PTHR37024:SF3">
    <property type="entry name" value="TYPE VI SECRETION SYSTEM PROTEIN TSSA"/>
    <property type="match status" value="1"/>
</dbReference>
<dbReference type="Pfam" id="PF16989">
    <property type="entry name" value="T6SS_VasJ"/>
    <property type="match status" value="1"/>
</dbReference>
<dbReference type="PANTHER" id="PTHR37024">
    <property type="entry name" value="TYPE VI SECRETION SYSTEM DUF2094 AND IMPA-RELATED DOMAIN PROTEIN"/>
    <property type="match status" value="1"/>
</dbReference>
<comment type="caution">
    <text evidence="2">The sequence shown here is derived from an EMBL/GenBank/DDBJ whole genome shotgun (WGS) entry which is preliminary data.</text>
</comment>
<protein>
    <submittedName>
        <fullName evidence="2">Type VI secretion system protein VasJ</fullName>
    </submittedName>
</protein>
<name>A0A318UQB3_9GAMM</name>
<dbReference type="RefSeq" id="WP_110577439.1">
    <property type="nucleotide sequence ID" value="NZ_QKLW01000015.1"/>
</dbReference>
<sequence>MDINLIRAALREPISEDHPVGENAVHDPLYEFVDDQMMKVGSLSHGSVQWGKAEESLIELLSKKTKDLKLLTYFFQCLHNKNTPDSLALSIFVLADFMSEYWEICFPFAGKKGNLPRRKFLGQIVQRFGLALDKLDFMSFNSAERDNLGAANAFWHEVVKGKELDSENVTTVIEVINRKLQNSEKKRLETEKKAPSQTESKQAEVMPSKLAIEVDYSSSKSTKQTLLKVADFLFESENSVELAMRIRRYAVWSSITSLPDNVNKQTLISALPQERVKEYWGSLDKPDLALWKRVEATLTVAPYWFDGQFLSYQIAEKLGYTESAQAILVETQRFLLRFPSLQDFTFKEGEAFISSACLAWLEQVDEVDVKESNLAGDSWAERKKIAVDLVAKEGIGAALSMINEGISNAVEPRDNYYWRLISTELLEENKLNDLAQQQFQQLHTQVQSMSVSEWEPSLLKRVKKHITVK</sequence>